<sequence>MIRPVLFAAIVLSIAAPAFAQDATPQGLSIELNAATNAESGGCTFSFLIENGTETEIDSAVFEAVLFDDAGQVDRLTLFDFGALPQGRPRVRQFTVPGRACEDFGRVLFNGVHACDAGDAGPAVCAAGLTVGTRTEIEVIG</sequence>
<dbReference type="AlphaFoldDB" id="A0A2R8BR48"/>
<proteinExistence type="predicted"/>
<protein>
    <recommendedName>
        <fullName evidence="4">Tat pathway signal sequence domain protein</fullName>
    </recommendedName>
</protein>
<dbReference type="OrthoDB" id="7707524at2"/>
<reference evidence="2 3" key="1">
    <citation type="submission" date="2018-03" db="EMBL/GenBank/DDBJ databases">
        <authorList>
            <person name="Keele B.F."/>
        </authorList>
    </citation>
    <scope>NUCLEOTIDE SEQUENCE [LARGE SCALE GENOMIC DNA]</scope>
    <source>
        <strain evidence="2 3">CECT 8504</strain>
    </source>
</reference>
<organism evidence="2 3">
    <name type="scientific">Palleronia abyssalis</name>
    <dbReference type="NCBI Taxonomy" id="1501240"/>
    <lineage>
        <taxon>Bacteria</taxon>
        <taxon>Pseudomonadati</taxon>
        <taxon>Pseudomonadota</taxon>
        <taxon>Alphaproteobacteria</taxon>
        <taxon>Rhodobacterales</taxon>
        <taxon>Roseobacteraceae</taxon>
        <taxon>Palleronia</taxon>
    </lineage>
</organism>
<name>A0A2R8BR48_9RHOB</name>
<gene>
    <name evidence="2" type="ORF">PAA8504_00383</name>
</gene>
<feature type="signal peptide" evidence="1">
    <location>
        <begin position="1"/>
        <end position="20"/>
    </location>
</feature>
<evidence type="ECO:0000313" key="3">
    <source>
        <dbReference type="Proteomes" id="UP000244912"/>
    </source>
</evidence>
<evidence type="ECO:0000256" key="1">
    <source>
        <dbReference type="SAM" id="SignalP"/>
    </source>
</evidence>
<keyword evidence="3" id="KW-1185">Reference proteome</keyword>
<dbReference type="EMBL" id="ONZF01000001">
    <property type="protein sequence ID" value="SPJ22588.1"/>
    <property type="molecule type" value="Genomic_DNA"/>
</dbReference>
<dbReference type="Proteomes" id="UP000244912">
    <property type="component" value="Unassembled WGS sequence"/>
</dbReference>
<accession>A0A2R8BR48</accession>
<evidence type="ECO:0000313" key="2">
    <source>
        <dbReference type="EMBL" id="SPJ22588.1"/>
    </source>
</evidence>
<evidence type="ECO:0008006" key="4">
    <source>
        <dbReference type="Google" id="ProtNLM"/>
    </source>
</evidence>
<dbReference type="RefSeq" id="WP_108892454.1">
    <property type="nucleotide sequence ID" value="NZ_ONZF01000001.1"/>
</dbReference>
<keyword evidence="1" id="KW-0732">Signal</keyword>
<feature type="chain" id="PRO_5015326756" description="Tat pathway signal sequence domain protein" evidence="1">
    <location>
        <begin position="21"/>
        <end position="141"/>
    </location>
</feature>